<proteinExistence type="predicted"/>
<sequence length="73" mass="7862">METSASENVNVDEAFLQMITRIHEITSQKILETKGNENISATAAPNQNPLGGTEIVHLDEVTATQKTSSCCSI</sequence>
<organism evidence="1 2">
    <name type="scientific">Melastoma candidum</name>
    <dbReference type="NCBI Taxonomy" id="119954"/>
    <lineage>
        <taxon>Eukaryota</taxon>
        <taxon>Viridiplantae</taxon>
        <taxon>Streptophyta</taxon>
        <taxon>Embryophyta</taxon>
        <taxon>Tracheophyta</taxon>
        <taxon>Spermatophyta</taxon>
        <taxon>Magnoliopsida</taxon>
        <taxon>eudicotyledons</taxon>
        <taxon>Gunneridae</taxon>
        <taxon>Pentapetalae</taxon>
        <taxon>rosids</taxon>
        <taxon>malvids</taxon>
        <taxon>Myrtales</taxon>
        <taxon>Melastomataceae</taxon>
        <taxon>Melastomatoideae</taxon>
        <taxon>Melastomateae</taxon>
        <taxon>Melastoma</taxon>
    </lineage>
</organism>
<name>A0ACB9NZB1_9MYRT</name>
<evidence type="ECO:0000313" key="1">
    <source>
        <dbReference type="EMBL" id="KAI4341523.1"/>
    </source>
</evidence>
<evidence type="ECO:0000313" key="2">
    <source>
        <dbReference type="Proteomes" id="UP001057402"/>
    </source>
</evidence>
<comment type="caution">
    <text evidence="1">The sequence shown here is derived from an EMBL/GenBank/DDBJ whole genome shotgun (WGS) entry which is preliminary data.</text>
</comment>
<accession>A0ACB9NZB1</accession>
<dbReference type="Proteomes" id="UP001057402">
    <property type="component" value="Chromosome 7"/>
</dbReference>
<keyword evidence="2" id="KW-1185">Reference proteome</keyword>
<dbReference type="EMBL" id="CM042886">
    <property type="protein sequence ID" value="KAI4341523.1"/>
    <property type="molecule type" value="Genomic_DNA"/>
</dbReference>
<gene>
    <name evidence="1" type="ORF">MLD38_026235</name>
</gene>
<protein>
    <submittedName>
        <fullName evidence="1">Uncharacterized protein</fullName>
    </submittedName>
</protein>
<reference evidence="2" key="1">
    <citation type="journal article" date="2023" name="Front. Plant Sci.">
        <title>Chromosomal-level genome assembly of Melastoma candidum provides insights into trichome evolution.</title>
        <authorList>
            <person name="Zhong Y."/>
            <person name="Wu W."/>
            <person name="Sun C."/>
            <person name="Zou P."/>
            <person name="Liu Y."/>
            <person name="Dai S."/>
            <person name="Zhou R."/>
        </authorList>
    </citation>
    <scope>NUCLEOTIDE SEQUENCE [LARGE SCALE GENOMIC DNA]</scope>
</reference>